<dbReference type="InterPro" id="IPR037066">
    <property type="entry name" value="Plug_dom_sf"/>
</dbReference>
<dbReference type="Proteomes" id="UP000199673">
    <property type="component" value="Unassembled WGS sequence"/>
</dbReference>
<dbReference type="NCBIfam" id="TIGR04056">
    <property type="entry name" value="OMP_RagA_SusC"/>
    <property type="match status" value="1"/>
</dbReference>
<comment type="subcellular location">
    <subcellularLocation>
        <location evidence="1">Cell outer membrane</location>
        <topology evidence="1">Multi-pass membrane protein</topology>
    </subcellularLocation>
</comment>
<dbReference type="PROSITE" id="PS52016">
    <property type="entry name" value="TONB_DEPENDENT_REC_3"/>
    <property type="match status" value="1"/>
</dbReference>
<dbReference type="SUPFAM" id="SSF56935">
    <property type="entry name" value="Porins"/>
    <property type="match status" value="1"/>
</dbReference>
<sequence>MILFIKYINKKSHLLRQLQFCALGIFFSSQAAQAQSLIPKVAEQQPLMVDSVKAVGNSNNEMLNVAYGSQTRESVTGAISTVGGNEMSKTFTPSLSNTLFGRLPGLTVMSGSGEPGFDEPSMLIRGMGTFNGADYLVMVDGFEASFDNLSVEEIESVSVLKDAAAVALYGIRGANGVILVTTKRGHDGETKIRFTARTGFQKPTRLPEFVNAYDYGVLYNEALANDGLPARYSQTDLDNYRTGSDPFLYPDVNWYDEVLQQNAPMSDLNLTFSGGGETTRYFILLGYLQDQGLYANTDSKRKESSNADFRRVNFRSNIDVAISPKVSASLDFGGRIENRSYPNFSGPALWENMARYPANAFPVTNPDGSWGGNSSYPDNPVASVLGRGYTSSHDRNIMTNLRLSENLSDLIPGLRFSQAIGINNWHRGNYNRTRSLAYYQLGAGDPGSEQPYIYYQRGLDTGFSVDEGGNDQWNRVNIQAAFDYEKQLGDHGFTGMIMYHQDVLNVSGNNVPYANQSLMGRFTYNYQSRFYAELGMAYSGSERFPEGNRFGFFPTLSGAWVLSKEDFLVNSSSVNFLKARASVGLSGNDNFGGSRFAYTQDFYYSGDYRLGLENVSNGIITYGQLGNPDITWEKDLKFNVGVEAKLYDKLEVVMDLFFNRRTDVPVNMADVFPGYIGVLPPYENIGKVKNRGFELDLRYTDQIGSFQYFVGASGFYAKNKILEMGEMMRPESYMYRTGHSIGQSFGWEADGFYSPEDFDANGQLKDGLPVSSFGQVQPGDIRYIDQNGDGVIDQNDETAIGKTWQPEFTYTFNLGAQYKGFDLELFFYGLTNRSVNLNGTYFWGLQNDANLSVNALNRWTPENQENATFPRLTTMPNENNFRPSTFWMKSGNVLRLRNIELGYTIPSNWTQEIKVENLRLFVNAVNLFTWDKMEMVDAEAYGGYPPLKSVNMGLSVQF</sequence>
<dbReference type="AlphaFoldDB" id="A0A1I7E803"/>
<organism evidence="4 5">
    <name type="scientific">Algoriphagus locisalis</name>
    <dbReference type="NCBI Taxonomy" id="305507"/>
    <lineage>
        <taxon>Bacteria</taxon>
        <taxon>Pseudomonadati</taxon>
        <taxon>Bacteroidota</taxon>
        <taxon>Cytophagia</taxon>
        <taxon>Cytophagales</taxon>
        <taxon>Cyclobacteriaceae</taxon>
        <taxon>Algoriphagus</taxon>
    </lineage>
</organism>
<keyword evidence="1" id="KW-0998">Cell outer membrane</keyword>
<dbReference type="InterPro" id="IPR023996">
    <property type="entry name" value="TonB-dep_OMP_SusC/RagA"/>
</dbReference>
<dbReference type="Pfam" id="PF07715">
    <property type="entry name" value="Plug"/>
    <property type="match status" value="1"/>
</dbReference>
<keyword evidence="1" id="KW-0472">Membrane</keyword>
<dbReference type="OrthoDB" id="9768177at2"/>
<dbReference type="FunFam" id="2.170.130.10:FF:000003">
    <property type="entry name" value="SusC/RagA family TonB-linked outer membrane protein"/>
    <property type="match status" value="1"/>
</dbReference>
<dbReference type="RefSeq" id="WP_091698323.1">
    <property type="nucleotide sequence ID" value="NZ_FPBF01000012.1"/>
</dbReference>
<keyword evidence="5" id="KW-1185">Reference proteome</keyword>
<keyword evidence="2" id="KW-0732">Signal</keyword>
<accession>A0A1I7E803</accession>
<proteinExistence type="inferred from homology"/>
<keyword evidence="1" id="KW-0813">Transport</keyword>
<feature type="chain" id="PRO_5011630922" evidence="2">
    <location>
        <begin position="35"/>
        <end position="958"/>
    </location>
</feature>
<dbReference type="STRING" id="305507.SAMN04489724_0226"/>
<dbReference type="InterPro" id="IPR012910">
    <property type="entry name" value="Plug_dom"/>
</dbReference>
<gene>
    <name evidence="4" type="ORF">SAMN04489724_0226</name>
</gene>
<reference evidence="5" key="1">
    <citation type="submission" date="2016-10" db="EMBL/GenBank/DDBJ databases">
        <authorList>
            <person name="Varghese N."/>
            <person name="Submissions S."/>
        </authorList>
    </citation>
    <scope>NUCLEOTIDE SEQUENCE [LARGE SCALE GENOMIC DNA]</scope>
    <source>
        <strain evidence="5">DSM 23445</strain>
    </source>
</reference>
<dbReference type="EMBL" id="FPBF01000012">
    <property type="protein sequence ID" value="SFU20064.1"/>
    <property type="molecule type" value="Genomic_DNA"/>
</dbReference>
<evidence type="ECO:0000256" key="2">
    <source>
        <dbReference type="SAM" id="SignalP"/>
    </source>
</evidence>
<protein>
    <submittedName>
        <fullName evidence="4">TonB-linked outer membrane protein, SusC/RagA family</fullName>
    </submittedName>
</protein>
<dbReference type="Gene3D" id="2.170.130.10">
    <property type="entry name" value="TonB-dependent receptor, plug domain"/>
    <property type="match status" value="1"/>
</dbReference>
<keyword evidence="1" id="KW-1134">Transmembrane beta strand</keyword>
<evidence type="ECO:0000313" key="5">
    <source>
        <dbReference type="Proteomes" id="UP000199673"/>
    </source>
</evidence>
<feature type="signal peptide" evidence="2">
    <location>
        <begin position="1"/>
        <end position="34"/>
    </location>
</feature>
<keyword evidence="1" id="KW-0812">Transmembrane</keyword>
<feature type="domain" description="TonB-dependent receptor plug" evidence="3">
    <location>
        <begin position="73"/>
        <end position="177"/>
    </location>
</feature>
<evidence type="ECO:0000313" key="4">
    <source>
        <dbReference type="EMBL" id="SFU20064.1"/>
    </source>
</evidence>
<name>A0A1I7E803_9BACT</name>
<dbReference type="NCBIfam" id="TIGR04057">
    <property type="entry name" value="SusC_RagA_signa"/>
    <property type="match status" value="1"/>
</dbReference>
<dbReference type="InterPro" id="IPR023997">
    <property type="entry name" value="TonB-dep_OMP_SusC/RagA_CS"/>
</dbReference>
<dbReference type="InterPro" id="IPR039426">
    <property type="entry name" value="TonB-dep_rcpt-like"/>
</dbReference>
<evidence type="ECO:0000256" key="1">
    <source>
        <dbReference type="PROSITE-ProRule" id="PRU01360"/>
    </source>
</evidence>
<dbReference type="GO" id="GO:0009279">
    <property type="term" value="C:cell outer membrane"/>
    <property type="evidence" value="ECO:0007669"/>
    <property type="project" value="UniProtKB-SubCell"/>
</dbReference>
<evidence type="ECO:0000259" key="3">
    <source>
        <dbReference type="Pfam" id="PF07715"/>
    </source>
</evidence>
<comment type="similarity">
    <text evidence="1">Belongs to the TonB-dependent receptor family.</text>
</comment>